<dbReference type="InterPro" id="IPR000210">
    <property type="entry name" value="BTB/POZ_dom"/>
</dbReference>
<proteinExistence type="predicted"/>
<evidence type="ECO:0000313" key="2">
    <source>
        <dbReference type="EMBL" id="GBM23450.1"/>
    </source>
</evidence>
<sequence length="124" mass="14564">MIILCDRSPVFKTMLTKDTRETTSKTVFIEDLDADTVRRLVLYMYADAIHDYQWENIMNLYFTSDKYEVLSLKQKCSSFFKENLCFSNICKALVLADLHQDKQLMSALIDFISKYDSEVFALEE</sequence>
<dbReference type="SUPFAM" id="SSF54695">
    <property type="entry name" value="POZ domain"/>
    <property type="match status" value="1"/>
</dbReference>
<organism evidence="2 3">
    <name type="scientific">Araneus ventricosus</name>
    <name type="common">Orbweaver spider</name>
    <name type="synonym">Epeira ventricosa</name>
    <dbReference type="NCBI Taxonomy" id="182803"/>
    <lineage>
        <taxon>Eukaryota</taxon>
        <taxon>Metazoa</taxon>
        <taxon>Ecdysozoa</taxon>
        <taxon>Arthropoda</taxon>
        <taxon>Chelicerata</taxon>
        <taxon>Arachnida</taxon>
        <taxon>Araneae</taxon>
        <taxon>Araneomorphae</taxon>
        <taxon>Entelegynae</taxon>
        <taxon>Araneoidea</taxon>
        <taxon>Araneidae</taxon>
        <taxon>Araneus</taxon>
    </lineage>
</organism>
<dbReference type="EMBL" id="BGPR01000498">
    <property type="protein sequence ID" value="GBM23450.1"/>
    <property type="molecule type" value="Genomic_DNA"/>
</dbReference>
<evidence type="ECO:0000259" key="1">
    <source>
        <dbReference type="PROSITE" id="PS50097"/>
    </source>
</evidence>
<dbReference type="CDD" id="cd18186">
    <property type="entry name" value="BTB_POZ_ZBTB_KLHL-like"/>
    <property type="match status" value="1"/>
</dbReference>
<dbReference type="InterPro" id="IPR011333">
    <property type="entry name" value="SKP1/BTB/POZ_sf"/>
</dbReference>
<dbReference type="Gene3D" id="6.10.250.3030">
    <property type="match status" value="1"/>
</dbReference>
<dbReference type="Pfam" id="PF00651">
    <property type="entry name" value="BTB"/>
    <property type="match status" value="1"/>
</dbReference>
<keyword evidence="3" id="KW-1185">Reference proteome</keyword>
<accession>A0A4Y2E2U3</accession>
<name>A0A4Y2E2U3_ARAVE</name>
<gene>
    <name evidence="2" type="ORF">AVEN_181568_1</name>
</gene>
<feature type="domain" description="BTB" evidence="1">
    <location>
        <begin position="1"/>
        <end position="53"/>
    </location>
</feature>
<reference evidence="2 3" key="1">
    <citation type="journal article" date="2019" name="Sci. Rep.">
        <title>Orb-weaving spider Araneus ventricosus genome elucidates the spidroin gene catalogue.</title>
        <authorList>
            <person name="Kono N."/>
            <person name="Nakamura H."/>
            <person name="Ohtoshi R."/>
            <person name="Moran D.A.P."/>
            <person name="Shinohara A."/>
            <person name="Yoshida Y."/>
            <person name="Fujiwara M."/>
            <person name="Mori M."/>
            <person name="Tomita M."/>
            <person name="Arakawa K."/>
        </authorList>
    </citation>
    <scope>NUCLEOTIDE SEQUENCE [LARGE SCALE GENOMIC DNA]</scope>
</reference>
<dbReference type="OrthoDB" id="6435041at2759"/>
<dbReference type="Gene3D" id="3.30.710.10">
    <property type="entry name" value="Potassium Channel Kv1.1, Chain A"/>
    <property type="match status" value="1"/>
</dbReference>
<comment type="caution">
    <text evidence="2">The sequence shown here is derived from an EMBL/GenBank/DDBJ whole genome shotgun (WGS) entry which is preliminary data.</text>
</comment>
<dbReference type="Proteomes" id="UP000499080">
    <property type="component" value="Unassembled WGS sequence"/>
</dbReference>
<dbReference type="PROSITE" id="PS50097">
    <property type="entry name" value="BTB"/>
    <property type="match status" value="1"/>
</dbReference>
<dbReference type="PANTHER" id="PTHR24413">
    <property type="entry name" value="SPECKLE-TYPE POZ PROTEIN"/>
    <property type="match status" value="1"/>
</dbReference>
<evidence type="ECO:0000313" key="3">
    <source>
        <dbReference type="Proteomes" id="UP000499080"/>
    </source>
</evidence>
<protein>
    <recommendedName>
        <fullName evidence="1">BTB domain-containing protein</fullName>
    </recommendedName>
</protein>
<dbReference type="AlphaFoldDB" id="A0A4Y2E2U3"/>